<dbReference type="EMBL" id="QUBR01000002">
    <property type="protein sequence ID" value="REK70860.1"/>
    <property type="molecule type" value="Genomic_DNA"/>
</dbReference>
<dbReference type="Proteomes" id="UP000265581">
    <property type="component" value="Unassembled WGS sequence"/>
</dbReference>
<reference evidence="1 2" key="1">
    <citation type="submission" date="2018-08" db="EMBL/GenBank/DDBJ databases">
        <title>Aeromicrobium sp. M2KJ-4, whole genome shotgun sequence.</title>
        <authorList>
            <person name="Tuo L."/>
        </authorList>
    </citation>
    <scope>NUCLEOTIDE SEQUENCE [LARGE SCALE GENOMIC DNA]</scope>
    <source>
        <strain evidence="1 2">M2KJ-4</strain>
    </source>
</reference>
<name>A0A371P5P1_9ACTN</name>
<proteinExistence type="predicted"/>
<organism evidence="1 2">
    <name type="scientific">Aeromicrobium endophyticum</name>
    <dbReference type="NCBI Taxonomy" id="2292704"/>
    <lineage>
        <taxon>Bacteria</taxon>
        <taxon>Bacillati</taxon>
        <taxon>Actinomycetota</taxon>
        <taxon>Actinomycetes</taxon>
        <taxon>Propionibacteriales</taxon>
        <taxon>Nocardioidaceae</taxon>
        <taxon>Aeromicrobium</taxon>
    </lineage>
</organism>
<dbReference type="SUPFAM" id="SSF55729">
    <property type="entry name" value="Acyl-CoA N-acyltransferases (Nat)"/>
    <property type="match status" value="1"/>
</dbReference>
<dbReference type="GO" id="GO:0016740">
    <property type="term" value="F:transferase activity"/>
    <property type="evidence" value="ECO:0007669"/>
    <property type="project" value="UniProtKB-KW"/>
</dbReference>
<keyword evidence="2" id="KW-1185">Reference proteome</keyword>
<dbReference type="AlphaFoldDB" id="A0A371P5P1"/>
<accession>A0A371P5P1</accession>
<gene>
    <name evidence="1" type="ORF">DX116_17400</name>
</gene>
<sequence length="212" mass="23274">MALDTIGPQRIGEIDVVLRRPRLTDGPEWRRVRLADASRLRPAFGHGDAGWDEQSSLTAWADRVHALREATRAGAMVPFVFATTDGRFLGECVFSIDARSGLAELSLWTGRAVPHSVSTAATAQGVLRMFEHPPVVPWMVAPVASVNPGPARLLAEAGFEPGATARRLRLYDGEPTDHVVWRLENTARTRAHLRGVLDRYQASPPSDGARRR</sequence>
<evidence type="ECO:0000313" key="1">
    <source>
        <dbReference type="EMBL" id="REK70860.1"/>
    </source>
</evidence>
<evidence type="ECO:0000313" key="2">
    <source>
        <dbReference type="Proteomes" id="UP000265581"/>
    </source>
</evidence>
<protein>
    <submittedName>
        <fullName evidence="1">GNAT family N-acetyltransferase</fullName>
    </submittedName>
</protein>
<keyword evidence="1" id="KW-0808">Transferase</keyword>
<dbReference type="InterPro" id="IPR016181">
    <property type="entry name" value="Acyl_CoA_acyltransferase"/>
</dbReference>
<comment type="caution">
    <text evidence="1">The sequence shown here is derived from an EMBL/GenBank/DDBJ whole genome shotgun (WGS) entry which is preliminary data.</text>
</comment>
<dbReference type="Gene3D" id="3.40.630.30">
    <property type="match status" value="1"/>
</dbReference>